<dbReference type="RefSeq" id="WP_272746853.1">
    <property type="nucleotide sequence ID" value="NZ_JAQQKX010000002.1"/>
</dbReference>
<dbReference type="EMBL" id="JAQQKX010000002">
    <property type="protein sequence ID" value="MDC7682360.1"/>
    <property type="molecule type" value="Genomic_DNA"/>
</dbReference>
<keyword evidence="3" id="KW-1185">Reference proteome</keyword>
<organism evidence="2 3">
    <name type="scientific">Asticcacaulis aquaticus</name>
    <dbReference type="NCBI Taxonomy" id="2984212"/>
    <lineage>
        <taxon>Bacteria</taxon>
        <taxon>Pseudomonadati</taxon>
        <taxon>Pseudomonadota</taxon>
        <taxon>Alphaproteobacteria</taxon>
        <taxon>Caulobacterales</taxon>
        <taxon>Caulobacteraceae</taxon>
        <taxon>Asticcacaulis</taxon>
    </lineage>
</organism>
<sequence length="96" mass="10739">MMVFITRQALADLEDVADFIAQDSPVQAVRFALELKSFCLGLGDRPRGYAQIEGLGEFRRAPYGNYSIFYRLAGVELRVSRILHSARLVNADMLTG</sequence>
<keyword evidence="1" id="KW-1277">Toxin-antitoxin system</keyword>
<comment type="caution">
    <text evidence="2">The sequence shown here is derived from an EMBL/GenBank/DDBJ whole genome shotgun (WGS) entry which is preliminary data.</text>
</comment>
<evidence type="ECO:0000256" key="1">
    <source>
        <dbReference type="ARBA" id="ARBA00022649"/>
    </source>
</evidence>
<gene>
    <name evidence="2" type="ORF">PQU92_03680</name>
</gene>
<proteinExistence type="predicted"/>
<dbReference type="Proteomes" id="UP001214854">
    <property type="component" value="Unassembled WGS sequence"/>
</dbReference>
<name>A0ABT5HQK8_9CAUL</name>
<reference evidence="2 3" key="1">
    <citation type="submission" date="2023-01" db="EMBL/GenBank/DDBJ databases">
        <title>Novel species of the genus Asticcacaulis isolated from rivers.</title>
        <authorList>
            <person name="Lu H."/>
        </authorList>
    </citation>
    <scope>NUCLEOTIDE SEQUENCE [LARGE SCALE GENOMIC DNA]</scope>
    <source>
        <strain evidence="2 3">BYS171W</strain>
    </source>
</reference>
<evidence type="ECO:0000313" key="2">
    <source>
        <dbReference type="EMBL" id="MDC7682360.1"/>
    </source>
</evidence>
<dbReference type="InterPro" id="IPR007712">
    <property type="entry name" value="RelE/ParE_toxin"/>
</dbReference>
<dbReference type="InterPro" id="IPR035093">
    <property type="entry name" value="RelE/ParE_toxin_dom_sf"/>
</dbReference>
<evidence type="ECO:0000313" key="3">
    <source>
        <dbReference type="Proteomes" id="UP001214854"/>
    </source>
</evidence>
<dbReference type="Gene3D" id="3.30.2310.20">
    <property type="entry name" value="RelE-like"/>
    <property type="match status" value="1"/>
</dbReference>
<protein>
    <submittedName>
        <fullName evidence="2">Type II toxin-antitoxin system RelE/ParE family toxin</fullName>
    </submittedName>
</protein>
<accession>A0ABT5HQK8</accession>
<dbReference type="Pfam" id="PF05016">
    <property type="entry name" value="ParE_toxin"/>
    <property type="match status" value="1"/>
</dbReference>